<organism evidence="3 4">
    <name type="scientific">Alkalibacterium pelagium</name>
    <dbReference type="NCBI Taxonomy" id="426702"/>
    <lineage>
        <taxon>Bacteria</taxon>
        <taxon>Bacillati</taxon>
        <taxon>Bacillota</taxon>
        <taxon>Bacilli</taxon>
        <taxon>Lactobacillales</taxon>
        <taxon>Carnobacteriaceae</taxon>
        <taxon>Alkalibacterium</taxon>
    </lineage>
</organism>
<protein>
    <submittedName>
        <fullName evidence="3">Major membrane immunogen, membrane-anchored lipoprotein</fullName>
    </submittedName>
</protein>
<feature type="domain" description="FMN-binding" evidence="2">
    <location>
        <begin position="56"/>
        <end position="147"/>
    </location>
</feature>
<evidence type="ECO:0000313" key="4">
    <source>
        <dbReference type="Proteomes" id="UP000199081"/>
    </source>
</evidence>
<keyword evidence="4" id="KW-1185">Reference proteome</keyword>
<keyword evidence="1" id="KW-0732">Signal</keyword>
<feature type="signal peptide" evidence="1">
    <location>
        <begin position="1"/>
        <end position="21"/>
    </location>
</feature>
<dbReference type="Gene3D" id="3.90.1010.20">
    <property type="match status" value="1"/>
</dbReference>
<dbReference type="EMBL" id="FNZU01000013">
    <property type="protein sequence ID" value="SEL16772.1"/>
    <property type="molecule type" value="Genomic_DNA"/>
</dbReference>
<evidence type="ECO:0000259" key="2">
    <source>
        <dbReference type="SMART" id="SM00900"/>
    </source>
</evidence>
<dbReference type="STRING" id="426702.SAMN04488099_11333"/>
<evidence type="ECO:0000313" key="3">
    <source>
        <dbReference type="EMBL" id="SEL16772.1"/>
    </source>
</evidence>
<gene>
    <name evidence="3" type="ORF">SAMN04488099_11333</name>
</gene>
<dbReference type="OrthoDB" id="1937675at2"/>
<feature type="chain" id="PRO_5011451483" evidence="1">
    <location>
        <begin position="22"/>
        <end position="162"/>
    </location>
</feature>
<dbReference type="InterPro" id="IPR007329">
    <property type="entry name" value="FMN-bd"/>
</dbReference>
<dbReference type="SMART" id="SM00900">
    <property type="entry name" value="FMN_bind"/>
    <property type="match status" value="1"/>
</dbReference>
<keyword evidence="3" id="KW-0449">Lipoprotein</keyword>
<dbReference type="Pfam" id="PF04205">
    <property type="entry name" value="FMN_bind"/>
    <property type="match status" value="1"/>
</dbReference>
<reference evidence="4" key="1">
    <citation type="submission" date="2016-10" db="EMBL/GenBank/DDBJ databases">
        <authorList>
            <person name="Varghese N."/>
            <person name="Submissions S."/>
        </authorList>
    </citation>
    <scope>NUCLEOTIDE SEQUENCE [LARGE SCALE GENOMIC DNA]</scope>
    <source>
        <strain evidence="4">DSM 19183</strain>
    </source>
</reference>
<sequence>MGLKHALLVLAAPALLLTACGEDTGVENGTTEVGVTHGTFEDGNYELVETNYDDNGWRAEFTIDVEDGEIVSSNYNEYNEQGTAKTEDESYQEAMAEQTGIGPQEYMDDLNGQLVETQDAGQIDTVSGATSSSEKFQEYAAMLLNAAENGETDTIEVDNEVD</sequence>
<evidence type="ECO:0000256" key="1">
    <source>
        <dbReference type="SAM" id="SignalP"/>
    </source>
</evidence>
<dbReference type="Proteomes" id="UP000199081">
    <property type="component" value="Unassembled WGS sequence"/>
</dbReference>
<dbReference type="AlphaFoldDB" id="A0A1H7MZN9"/>
<dbReference type="GO" id="GO:0010181">
    <property type="term" value="F:FMN binding"/>
    <property type="evidence" value="ECO:0007669"/>
    <property type="project" value="InterPro"/>
</dbReference>
<dbReference type="PROSITE" id="PS51257">
    <property type="entry name" value="PROKAR_LIPOPROTEIN"/>
    <property type="match status" value="1"/>
</dbReference>
<name>A0A1H7MZN9_9LACT</name>
<proteinExistence type="predicted"/>
<dbReference type="GO" id="GO:0016020">
    <property type="term" value="C:membrane"/>
    <property type="evidence" value="ECO:0007669"/>
    <property type="project" value="InterPro"/>
</dbReference>
<accession>A0A1H7MZN9</accession>
<dbReference type="RefSeq" id="WP_091482287.1">
    <property type="nucleotide sequence ID" value="NZ_BJYC01000015.1"/>
</dbReference>